<name>A0AAV1UAH2_9STRA</name>
<protein>
    <submittedName>
        <fullName evidence="2">Uncharacterized protein</fullName>
    </submittedName>
</protein>
<feature type="compositionally biased region" description="Basic and acidic residues" evidence="1">
    <location>
        <begin position="22"/>
        <end position="44"/>
    </location>
</feature>
<comment type="caution">
    <text evidence="2">The sequence shown here is derived from an EMBL/GenBank/DDBJ whole genome shotgun (WGS) entry which is preliminary data.</text>
</comment>
<sequence>MSLTRQYKKRPSAVDLKQQRMAQEDKLRYDEPVEVSGSDHDVPRWNKGAPSFENREPRCALCCDYETAYEASFSDVLFLCPSCNQKYPTQ</sequence>
<dbReference type="AlphaFoldDB" id="A0AAV1UAH2"/>
<dbReference type="Proteomes" id="UP001162060">
    <property type="component" value="Unassembled WGS sequence"/>
</dbReference>
<dbReference type="EMBL" id="CAKLBY020000175">
    <property type="protein sequence ID" value="CAK7931445.1"/>
    <property type="molecule type" value="Genomic_DNA"/>
</dbReference>
<feature type="compositionally biased region" description="Basic residues" evidence="1">
    <location>
        <begin position="1"/>
        <end position="11"/>
    </location>
</feature>
<evidence type="ECO:0000313" key="2">
    <source>
        <dbReference type="EMBL" id="CAK7931445.1"/>
    </source>
</evidence>
<gene>
    <name evidence="2" type="ORF">PM001_LOCUS16595</name>
</gene>
<feature type="region of interest" description="Disordered" evidence="1">
    <location>
        <begin position="1"/>
        <end position="51"/>
    </location>
</feature>
<evidence type="ECO:0000313" key="3">
    <source>
        <dbReference type="Proteomes" id="UP001162060"/>
    </source>
</evidence>
<organism evidence="2 3">
    <name type="scientific">Peronospora matthiolae</name>
    <dbReference type="NCBI Taxonomy" id="2874970"/>
    <lineage>
        <taxon>Eukaryota</taxon>
        <taxon>Sar</taxon>
        <taxon>Stramenopiles</taxon>
        <taxon>Oomycota</taxon>
        <taxon>Peronosporomycetes</taxon>
        <taxon>Peronosporales</taxon>
        <taxon>Peronosporaceae</taxon>
        <taxon>Peronospora</taxon>
    </lineage>
</organism>
<evidence type="ECO:0000256" key="1">
    <source>
        <dbReference type="SAM" id="MobiDB-lite"/>
    </source>
</evidence>
<reference evidence="2" key="1">
    <citation type="submission" date="2024-01" db="EMBL/GenBank/DDBJ databases">
        <authorList>
            <person name="Webb A."/>
        </authorList>
    </citation>
    <scope>NUCLEOTIDE SEQUENCE</scope>
    <source>
        <strain evidence="2">Pm1</strain>
    </source>
</reference>
<proteinExistence type="predicted"/>
<accession>A0AAV1UAH2</accession>